<evidence type="ECO:0000313" key="2">
    <source>
        <dbReference type="EMBL" id="GEA83559.1"/>
    </source>
</evidence>
<gene>
    <name evidence="2" type="ORF">CGE01nite_08100</name>
</gene>
<dbReference type="PANTHER" id="PTHR35535">
    <property type="entry name" value="HEAT SHOCK PROTEIN HSLJ"/>
    <property type="match status" value="1"/>
</dbReference>
<proteinExistence type="predicted"/>
<name>A0A4Y3KGM4_9CELL</name>
<dbReference type="InterPro" id="IPR038670">
    <property type="entry name" value="HslJ-like_sf"/>
</dbReference>
<dbReference type="RefSeq" id="WP_141369140.1">
    <property type="nucleotide sequence ID" value="NZ_BJLQ01000005.1"/>
</dbReference>
<accession>A0A4Y3KGM4</accession>
<dbReference type="Pfam" id="PF03724">
    <property type="entry name" value="META"/>
    <property type="match status" value="1"/>
</dbReference>
<dbReference type="InterPro" id="IPR053147">
    <property type="entry name" value="Hsp_HslJ-like"/>
</dbReference>
<feature type="domain" description="DUF306" evidence="1">
    <location>
        <begin position="27"/>
        <end position="98"/>
    </location>
</feature>
<reference evidence="2 3" key="1">
    <citation type="submission" date="2019-06" db="EMBL/GenBank/DDBJ databases">
        <title>Whole genome shotgun sequence of Cellulomonas gelida NBRC 3748.</title>
        <authorList>
            <person name="Hosoyama A."/>
            <person name="Uohara A."/>
            <person name="Ohji S."/>
            <person name="Ichikawa N."/>
        </authorList>
    </citation>
    <scope>NUCLEOTIDE SEQUENCE [LARGE SCALE GENOMIC DNA]</scope>
    <source>
        <strain evidence="2 3">NBRC 3748</strain>
    </source>
</reference>
<comment type="caution">
    <text evidence="2">The sequence shown here is derived from an EMBL/GenBank/DDBJ whole genome shotgun (WGS) entry which is preliminary data.</text>
</comment>
<keyword evidence="3" id="KW-1185">Reference proteome</keyword>
<sequence length="146" mass="15091">MLQLVGEWHVSVRTPTTAADASTPEPAAETERTASLTFDGDGQVFGTGGVNRLRGTWSVDGDELRFGPMASTLMAGPPAAMRQEAELLRLLAEPLELRAADGAALSAADPLLERTEEDSPAAVVELVAPAGDGLVLTRADAPAPTA</sequence>
<organism evidence="2 3">
    <name type="scientific">Cellulomonas gelida</name>
    <dbReference type="NCBI Taxonomy" id="1712"/>
    <lineage>
        <taxon>Bacteria</taxon>
        <taxon>Bacillati</taxon>
        <taxon>Actinomycetota</taxon>
        <taxon>Actinomycetes</taxon>
        <taxon>Micrococcales</taxon>
        <taxon>Cellulomonadaceae</taxon>
        <taxon>Cellulomonas</taxon>
    </lineage>
</organism>
<dbReference type="InterPro" id="IPR005184">
    <property type="entry name" value="DUF306_Meta_HslJ"/>
</dbReference>
<dbReference type="EMBL" id="BJLQ01000005">
    <property type="protein sequence ID" value="GEA83559.1"/>
    <property type="molecule type" value="Genomic_DNA"/>
</dbReference>
<dbReference type="AlphaFoldDB" id="A0A4Y3KGM4"/>
<dbReference type="Gene3D" id="2.40.128.270">
    <property type="match status" value="1"/>
</dbReference>
<protein>
    <recommendedName>
        <fullName evidence="1">DUF306 domain-containing protein</fullName>
    </recommendedName>
</protein>
<evidence type="ECO:0000313" key="3">
    <source>
        <dbReference type="Proteomes" id="UP000320461"/>
    </source>
</evidence>
<evidence type="ECO:0000259" key="1">
    <source>
        <dbReference type="Pfam" id="PF03724"/>
    </source>
</evidence>
<dbReference type="OrthoDB" id="4826951at2"/>
<dbReference type="Proteomes" id="UP000320461">
    <property type="component" value="Unassembled WGS sequence"/>
</dbReference>
<dbReference type="PANTHER" id="PTHR35535:SF1">
    <property type="entry name" value="HEAT SHOCK PROTEIN HSLJ"/>
    <property type="match status" value="1"/>
</dbReference>